<dbReference type="PANTHER" id="PTHR28533">
    <property type="entry name" value="PROTEIN PBN1"/>
    <property type="match status" value="1"/>
</dbReference>
<dbReference type="RefSeq" id="XP_067548856.1">
    <property type="nucleotide sequence ID" value="XM_067690386.1"/>
</dbReference>
<comment type="subcellular location">
    <subcellularLocation>
        <location evidence="11">Endoplasmic reticulum membrane</location>
        <topology evidence="11">Single-pass membrane protein</topology>
    </subcellularLocation>
    <subcellularLocation>
        <location evidence="1">Endoplasmic reticulum membrane</location>
        <topology evidence="1">Single-pass type III membrane protein</topology>
    </subcellularLocation>
</comment>
<reference evidence="12 13" key="1">
    <citation type="submission" date="2020-12" db="EMBL/GenBank/DDBJ databases">
        <title>Effect of drift, selection, and recombination on the evolution of hybrid genomes in Candida yeast pathogens.</title>
        <authorList>
            <person name="Mixao V."/>
            <person name="Ksiezopolska E."/>
            <person name="Saus E."/>
            <person name="Boekhout T."/>
            <person name="Gacser A."/>
            <person name="Gabaldon T."/>
        </authorList>
    </citation>
    <scope>NUCLEOTIDE SEQUENCE [LARGE SCALE GENOMIC DNA]</scope>
    <source>
        <strain evidence="12 13">BP57</strain>
    </source>
</reference>
<dbReference type="Proteomes" id="UP000669133">
    <property type="component" value="Unassembled WGS sequence"/>
</dbReference>
<evidence type="ECO:0000256" key="2">
    <source>
        <dbReference type="ARBA" id="ARBA00004687"/>
    </source>
</evidence>
<keyword evidence="9 11" id="KW-0472">Membrane</keyword>
<proteinExistence type="inferred from homology"/>
<dbReference type="EMBL" id="JAEOAQ010000002">
    <property type="protein sequence ID" value="KAG5419740.1"/>
    <property type="molecule type" value="Genomic_DNA"/>
</dbReference>
<keyword evidence="8 11" id="KW-1133">Transmembrane helix</keyword>
<evidence type="ECO:0000313" key="12">
    <source>
        <dbReference type="EMBL" id="KAG5419740.1"/>
    </source>
</evidence>
<name>A0A8H7ZDB0_9ASCO</name>
<evidence type="ECO:0000256" key="7">
    <source>
        <dbReference type="ARBA" id="ARBA00022824"/>
    </source>
</evidence>
<comment type="caution">
    <text evidence="12">The sequence shown here is derived from an EMBL/GenBank/DDBJ whole genome shotgun (WGS) entry which is preliminary data.</text>
</comment>
<dbReference type="GO" id="GO:0006506">
    <property type="term" value="P:GPI anchor biosynthetic process"/>
    <property type="evidence" value="ECO:0007669"/>
    <property type="project" value="UniProtKB-UniPathway"/>
</dbReference>
<evidence type="ECO:0000313" key="13">
    <source>
        <dbReference type="Proteomes" id="UP000669133"/>
    </source>
</evidence>
<organism evidence="12 13">
    <name type="scientific">Candida metapsilosis</name>
    <dbReference type="NCBI Taxonomy" id="273372"/>
    <lineage>
        <taxon>Eukaryota</taxon>
        <taxon>Fungi</taxon>
        <taxon>Dikarya</taxon>
        <taxon>Ascomycota</taxon>
        <taxon>Saccharomycotina</taxon>
        <taxon>Pichiomycetes</taxon>
        <taxon>Debaryomycetaceae</taxon>
        <taxon>Candida/Lodderomyces clade</taxon>
        <taxon>Candida</taxon>
    </lineage>
</organism>
<dbReference type="Pfam" id="PF08320">
    <property type="entry name" value="PIG-X"/>
    <property type="match status" value="1"/>
</dbReference>
<gene>
    <name evidence="12" type="ORF">I9W82_001620</name>
</gene>
<comment type="pathway">
    <text evidence="2 11">Glycolipid biosynthesis; glycosylphosphatidylinositol-anchor biosynthesis.</text>
</comment>
<dbReference type="GO" id="GO:0005789">
    <property type="term" value="C:endoplasmic reticulum membrane"/>
    <property type="evidence" value="ECO:0007669"/>
    <property type="project" value="UniProtKB-SubCell"/>
</dbReference>
<sequence length="488" mass="55858">MRHRATILNPGSFHDDLIQNLNSTNFKIVAPSLQERFSIENKFTIPISKPLQYIRQLRIQSKRSYDDVNLVFPFDFTTGLNVYVLPRNTANNDDNDEFFNELNSVLKDVVNLDINATEWITAGNSLYYYSSQPASLHAQSIWFQYNDIQDYDSTFDLVYNSDDSSKQVVLRQLLTDVAEVDYSLKLGEYKEIGLFLHDVKVSQTRDDLVLSGLRVILDGQSESDDTTDKDVHKTMFHLKPRHRYLPGSVSSSIIPQGLHLVLTTTITTEIDLTSTINQEIIGVDVDVQACNGYFYLNLNKSLIFDKYQDIPQNTTLLVDNGVSNLELPEYNIEQWGSELLFQVSNDEQSDVSLPAKFDLNLTLHSRYQLPNNSDTSSPFTEIINPQPQFFIACKVKEGDLLSRSPFDSKRLTKLGNNYEAYFEKDTVFYHFKTESDRHLSVDIPHGTTTFDRVNSITTFTLFIGIGIIFWGILQRFTKSKTSQKSKTE</sequence>
<comment type="function">
    <text evidence="11">Required for proper folding and/or the stability of a subset of proteins in the endoplasmic reticulum. Component of glycosylphosphatidylinositol-mannosyltransferase 1 which transfers the first of the 4 mannoses in the GPI-anchor precursors during GPI-anchor biosynthesis. Probably acts by stabilizing the mannosyltransferase GPI14.</text>
</comment>
<dbReference type="GO" id="GO:0000030">
    <property type="term" value="F:mannosyltransferase activity"/>
    <property type="evidence" value="ECO:0007669"/>
    <property type="project" value="TreeGrafter"/>
</dbReference>
<dbReference type="AlphaFoldDB" id="A0A8H7ZDB0"/>
<evidence type="ECO:0000256" key="3">
    <source>
        <dbReference type="ARBA" id="ARBA00010345"/>
    </source>
</evidence>
<accession>A0A8H7ZDB0</accession>
<dbReference type="InterPro" id="IPR013233">
    <property type="entry name" value="PIG-X/PBN1"/>
</dbReference>
<evidence type="ECO:0000256" key="8">
    <source>
        <dbReference type="ARBA" id="ARBA00022989"/>
    </source>
</evidence>
<dbReference type="PANTHER" id="PTHR28533:SF1">
    <property type="entry name" value="PROTEIN PBN1"/>
    <property type="match status" value="1"/>
</dbReference>
<dbReference type="InterPro" id="IPR042322">
    <property type="entry name" value="Pbn1"/>
</dbReference>
<evidence type="ECO:0000256" key="10">
    <source>
        <dbReference type="ARBA" id="ARBA00023180"/>
    </source>
</evidence>
<dbReference type="SMART" id="SM00780">
    <property type="entry name" value="PIG-X"/>
    <property type="match status" value="1"/>
</dbReference>
<protein>
    <recommendedName>
        <fullName evidence="4 11">Protein PBN1</fullName>
    </recommendedName>
</protein>
<keyword evidence="13" id="KW-1185">Reference proteome</keyword>
<keyword evidence="10" id="KW-0325">Glycoprotein</keyword>
<evidence type="ECO:0000256" key="9">
    <source>
        <dbReference type="ARBA" id="ARBA00023136"/>
    </source>
</evidence>
<evidence type="ECO:0000256" key="11">
    <source>
        <dbReference type="RuleBase" id="RU366056"/>
    </source>
</evidence>
<evidence type="ECO:0000256" key="1">
    <source>
        <dbReference type="ARBA" id="ARBA00004643"/>
    </source>
</evidence>
<keyword evidence="7 11" id="KW-0256">Endoplasmic reticulum</keyword>
<feature type="transmembrane region" description="Helical" evidence="11">
    <location>
        <begin position="453"/>
        <end position="473"/>
    </location>
</feature>
<comment type="similarity">
    <text evidence="3 11">Belongs to the PIGX family.</text>
</comment>
<dbReference type="GeneID" id="93650249"/>
<keyword evidence="5 11" id="KW-0337">GPI-anchor biosynthesis</keyword>
<dbReference type="UniPathway" id="UPA00196"/>
<keyword evidence="6 11" id="KW-0812">Transmembrane</keyword>
<evidence type="ECO:0000256" key="4">
    <source>
        <dbReference type="ARBA" id="ARBA00020410"/>
    </source>
</evidence>
<evidence type="ECO:0000256" key="5">
    <source>
        <dbReference type="ARBA" id="ARBA00022502"/>
    </source>
</evidence>
<dbReference type="GO" id="GO:1990529">
    <property type="term" value="C:glycosylphosphatidylinositol-mannosyltransferase I complex"/>
    <property type="evidence" value="ECO:0007669"/>
    <property type="project" value="TreeGrafter"/>
</dbReference>
<evidence type="ECO:0000256" key="6">
    <source>
        <dbReference type="ARBA" id="ARBA00022692"/>
    </source>
</evidence>
<dbReference type="OrthoDB" id="5546453at2759"/>